<name>A0A0F7L7N1_9VIRU</name>
<accession>A0A0F7L7N1</accession>
<organism evidence="1">
    <name type="scientific">uncultured marine virus</name>
    <dbReference type="NCBI Taxonomy" id="186617"/>
    <lineage>
        <taxon>Viruses</taxon>
        <taxon>environmental samples</taxon>
    </lineage>
</organism>
<dbReference type="EMBL" id="KR029605">
    <property type="protein sequence ID" value="AKH48574.1"/>
    <property type="molecule type" value="Genomic_DNA"/>
</dbReference>
<evidence type="ECO:0000313" key="1">
    <source>
        <dbReference type="EMBL" id="AKH48574.1"/>
    </source>
</evidence>
<reference evidence="1" key="1">
    <citation type="journal article" date="2015" name="Front. Microbiol.">
        <title>Combining genomic sequencing methods to explore viral diversity and reveal potential virus-host interactions.</title>
        <authorList>
            <person name="Chow C.E."/>
            <person name="Winget D.M."/>
            <person name="White R.A.III."/>
            <person name="Hallam S.J."/>
            <person name="Suttle C.A."/>
        </authorList>
    </citation>
    <scope>NUCLEOTIDE SEQUENCE</scope>
    <source>
        <strain evidence="1">Oxic1_10</strain>
    </source>
</reference>
<protein>
    <submittedName>
        <fullName evidence="1">Uncharacterized protein</fullName>
    </submittedName>
</protein>
<sequence length="81" mass="9598">MVKLVLSNETMVTLKRGNKTITRSQLDYETNKVMYDFRGFKPVQDVVKEVKEVKQEIIEEVKPKKRKTRKKKDEQVDLAKD</sequence>
<reference evidence="1" key="2">
    <citation type="submission" date="2015-03" db="EMBL/GenBank/DDBJ databases">
        <authorList>
            <person name="Chow C.-E.T."/>
            <person name="Winget D.M."/>
            <person name="White R.A.III."/>
            <person name="Hallam S.J."/>
            <person name="Suttle C.A."/>
        </authorList>
    </citation>
    <scope>NUCLEOTIDE SEQUENCE</scope>
    <source>
        <strain evidence="1">Oxic1_10</strain>
    </source>
</reference>
<proteinExistence type="predicted"/>